<organism evidence="1 2">
    <name type="scientific">Komarekiella delphini-convector SJRDD-AB1</name>
    <dbReference type="NCBI Taxonomy" id="2593771"/>
    <lineage>
        <taxon>Bacteria</taxon>
        <taxon>Bacillati</taxon>
        <taxon>Cyanobacteriota</taxon>
        <taxon>Cyanophyceae</taxon>
        <taxon>Nostocales</taxon>
        <taxon>Nostocaceae</taxon>
        <taxon>Komarekiella</taxon>
        <taxon>Komarekiella delphini-convector</taxon>
    </lineage>
</organism>
<dbReference type="AlphaFoldDB" id="A0AA40VV60"/>
<dbReference type="EMBL" id="VJXY01000067">
    <property type="protein sequence ID" value="MBD6620476.1"/>
    <property type="molecule type" value="Genomic_DNA"/>
</dbReference>
<dbReference type="InterPro" id="IPR012657">
    <property type="entry name" value="23S_rRNA-intervening_sequence"/>
</dbReference>
<dbReference type="Pfam" id="PF05635">
    <property type="entry name" value="23S_rRNA_IVP"/>
    <property type="match status" value="1"/>
</dbReference>
<dbReference type="SUPFAM" id="SSF158446">
    <property type="entry name" value="IVS-encoded protein-like"/>
    <property type="match status" value="1"/>
</dbReference>
<comment type="caution">
    <text evidence="1">The sequence shown here is derived from an EMBL/GenBank/DDBJ whole genome shotgun (WGS) entry which is preliminary data.</text>
</comment>
<protein>
    <submittedName>
        <fullName evidence="1">Four helix bundle protein</fullName>
    </submittedName>
</protein>
<keyword evidence="2" id="KW-1185">Reference proteome</keyword>
<reference evidence="1" key="1">
    <citation type="submission" date="2019-07" db="EMBL/GenBank/DDBJ databases">
        <title>Toxilogical consequences of a new and cryptic species of cyanobacteria (Komarekiella delphini-convector) recovered from the epidermis of a bottlenose dolphin and 1500 ft. in the air.</title>
        <authorList>
            <person name="Brown A.O."/>
            <person name="Dvorak P."/>
            <person name="Villanueva C.D."/>
            <person name="Foss A.J."/>
            <person name="Garvey A.D."/>
            <person name="Gibson Q.A."/>
            <person name="Johansen J.R."/>
            <person name="Casamatta D.A."/>
        </authorList>
    </citation>
    <scope>NUCLEOTIDE SEQUENCE</scope>
    <source>
        <strain evidence="1">SJRDD-AB1</strain>
    </source>
</reference>
<gene>
    <name evidence="1" type="ORF">FNW02_33025</name>
</gene>
<dbReference type="PANTHER" id="PTHR38471:SF2">
    <property type="entry name" value="FOUR HELIX BUNDLE PROTEIN"/>
    <property type="match status" value="1"/>
</dbReference>
<evidence type="ECO:0000313" key="1">
    <source>
        <dbReference type="EMBL" id="MBD6620476.1"/>
    </source>
</evidence>
<dbReference type="PANTHER" id="PTHR38471">
    <property type="entry name" value="FOUR HELIX BUNDLE PROTEIN"/>
    <property type="match status" value="1"/>
</dbReference>
<dbReference type="CDD" id="cd16377">
    <property type="entry name" value="23S_rRNA_IVP_like"/>
    <property type="match status" value="1"/>
</dbReference>
<dbReference type="InterPro" id="IPR036583">
    <property type="entry name" value="23S_rRNA_IVS_sf"/>
</dbReference>
<sequence length="85" mass="9577">MISQIRRSAVSIPANIAEGYGRKTRGEYIQFLYIAQGSLKELETHLLLVIRVELDSPETISTVLKQCESVSKLLLFLIRSLENKG</sequence>
<name>A0AA40VV60_9NOST</name>
<dbReference type="NCBIfam" id="TIGR02436">
    <property type="entry name" value="four helix bundle protein"/>
    <property type="match status" value="1"/>
</dbReference>
<dbReference type="Gene3D" id="1.20.1440.60">
    <property type="entry name" value="23S rRNA-intervening sequence"/>
    <property type="match status" value="1"/>
</dbReference>
<dbReference type="Proteomes" id="UP001165986">
    <property type="component" value="Unassembled WGS sequence"/>
</dbReference>
<evidence type="ECO:0000313" key="2">
    <source>
        <dbReference type="Proteomes" id="UP001165986"/>
    </source>
</evidence>
<proteinExistence type="predicted"/>
<accession>A0AA40VV60</accession>